<dbReference type="InParanoid" id="T1EZH9"/>
<dbReference type="GO" id="GO:0008180">
    <property type="term" value="C:COP9 signalosome"/>
    <property type="evidence" value="ECO:0000318"/>
    <property type="project" value="GO_Central"/>
</dbReference>
<keyword evidence="5" id="KW-0539">Nucleus</keyword>
<evidence type="ECO:0000313" key="7">
    <source>
        <dbReference type="EMBL" id="ESO11046.1"/>
    </source>
</evidence>
<keyword evidence="4" id="KW-0736">Signalosome</keyword>
<protein>
    <recommendedName>
        <fullName evidence="6">CSN8/PSMD8/EIF3K domain-containing protein</fullName>
    </recommendedName>
</protein>
<accession>T1EZH9</accession>
<dbReference type="GO" id="GO:0005737">
    <property type="term" value="C:cytoplasm"/>
    <property type="evidence" value="ECO:0007669"/>
    <property type="project" value="UniProtKB-SubCell"/>
</dbReference>
<reference evidence="7 9" key="2">
    <citation type="journal article" date="2013" name="Nature">
        <title>Insights into bilaterian evolution from three spiralian genomes.</title>
        <authorList>
            <person name="Simakov O."/>
            <person name="Marletaz F."/>
            <person name="Cho S.J."/>
            <person name="Edsinger-Gonzales E."/>
            <person name="Havlak P."/>
            <person name="Hellsten U."/>
            <person name="Kuo D.H."/>
            <person name="Larsson T."/>
            <person name="Lv J."/>
            <person name="Arendt D."/>
            <person name="Savage R."/>
            <person name="Osoegawa K."/>
            <person name="de Jong P."/>
            <person name="Grimwood J."/>
            <person name="Chapman J.A."/>
            <person name="Shapiro H."/>
            <person name="Aerts A."/>
            <person name="Otillar R.P."/>
            <person name="Terry A.Y."/>
            <person name="Boore J.L."/>
            <person name="Grigoriev I.V."/>
            <person name="Lindberg D.R."/>
            <person name="Seaver E.C."/>
            <person name="Weisblat D.A."/>
            <person name="Putnam N.H."/>
            <person name="Rokhsar D.S."/>
        </authorList>
    </citation>
    <scope>NUCLEOTIDE SEQUENCE</scope>
</reference>
<evidence type="ECO:0000313" key="8">
    <source>
        <dbReference type="EnsemblMetazoa" id="HelroP167566"/>
    </source>
</evidence>
<dbReference type="HOGENOM" id="CLU_1706164_0_0_1"/>
<dbReference type="CTD" id="20201979"/>
<name>T1EZH9_HELRO</name>
<dbReference type="PANTHER" id="PTHR13339:SF0">
    <property type="entry name" value="COP9 SIGNALOSOME COMPLEX SUBUNIT 8"/>
    <property type="match status" value="1"/>
</dbReference>
<dbReference type="GeneID" id="20201979"/>
<dbReference type="PANTHER" id="PTHR13339">
    <property type="entry name" value="COP9 SIGNALOSOME COMPLEX SUBUNIT 8"/>
    <property type="match status" value="1"/>
</dbReference>
<dbReference type="Gene3D" id="1.25.40.990">
    <property type="match status" value="1"/>
</dbReference>
<dbReference type="GO" id="GO:0000338">
    <property type="term" value="P:protein deneddylation"/>
    <property type="evidence" value="ECO:0007669"/>
    <property type="project" value="InterPro"/>
</dbReference>
<dbReference type="AlphaFoldDB" id="T1EZH9"/>
<evidence type="ECO:0000256" key="2">
    <source>
        <dbReference type="ARBA" id="ARBA00004496"/>
    </source>
</evidence>
<dbReference type="KEGG" id="hro:HELRODRAFT_167566"/>
<dbReference type="EMBL" id="KB095858">
    <property type="protein sequence ID" value="ESO11046.1"/>
    <property type="molecule type" value="Genomic_DNA"/>
</dbReference>
<evidence type="ECO:0000256" key="5">
    <source>
        <dbReference type="ARBA" id="ARBA00023242"/>
    </source>
</evidence>
<dbReference type="Proteomes" id="UP000015101">
    <property type="component" value="Unassembled WGS sequence"/>
</dbReference>
<evidence type="ECO:0000256" key="4">
    <source>
        <dbReference type="ARBA" id="ARBA00022790"/>
    </source>
</evidence>
<keyword evidence="3" id="KW-0963">Cytoplasm</keyword>
<dbReference type="eggNOG" id="KOG4414">
    <property type="taxonomic scope" value="Eukaryota"/>
</dbReference>
<dbReference type="RefSeq" id="XP_009011315.1">
    <property type="nucleotide sequence ID" value="XM_009013067.1"/>
</dbReference>
<dbReference type="STRING" id="6412.T1EZH9"/>
<dbReference type="Pfam" id="PF10075">
    <property type="entry name" value="CSN8_PSD8_EIF3K"/>
    <property type="match status" value="1"/>
</dbReference>
<dbReference type="OrthoDB" id="5351233at2759"/>
<dbReference type="InterPro" id="IPR033464">
    <property type="entry name" value="CSN8_PSD8_EIF3K"/>
</dbReference>
<feature type="domain" description="CSN8/PSMD8/EIF3K" evidence="6">
    <location>
        <begin position="22"/>
        <end position="127"/>
    </location>
</feature>
<gene>
    <name evidence="8" type="primary">20201979</name>
    <name evidence="7" type="ORF">HELRODRAFT_167566</name>
</gene>
<organism evidence="8 9">
    <name type="scientific">Helobdella robusta</name>
    <name type="common">Californian leech</name>
    <dbReference type="NCBI Taxonomy" id="6412"/>
    <lineage>
        <taxon>Eukaryota</taxon>
        <taxon>Metazoa</taxon>
        <taxon>Spiralia</taxon>
        <taxon>Lophotrochozoa</taxon>
        <taxon>Annelida</taxon>
        <taxon>Clitellata</taxon>
        <taxon>Hirudinea</taxon>
        <taxon>Rhynchobdellida</taxon>
        <taxon>Glossiphoniidae</taxon>
        <taxon>Helobdella</taxon>
    </lineage>
</organism>
<comment type="subcellular location">
    <subcellularLocation>
        <location evidence="2">Cytoplasm</location>
    </subcellularLocation>
    <subcellularLocation>
        <location evidence="1">Nucleus</location>
    </subcellularLocation>
</comment>
<dbReference type="EnsemblMetazoa" id="HelroT167566">
    <property type="protein sequence ID" value="HelroP167566"/>
    <property type="gene ID" value="HelroG167566"/>
</dbReference>
<evidence type="ECO:0000313" key="9">
    <source>
        <dbReference type="Proteomes" id="UP000015101"/>
    </source>
</evidence>
<reference evidence="9" key="1">
    <citation type="submission" date="2012-12" db="EMBL/GenBank/DDBJ databases">
        <authorList>
            <person name="Hellsten U."/>
            <person name="Grimwood J."/>
            <person name="Chapman J.A."/>
            <person name="Shapiro H."/>
            <person name="Aerts A."/>
            <person name="Otillar R.P."/>
            <person name="Terry A.Y."/>
            <person name="Boore J.L."/>
            <person name="Simakov O."/>
            <person name="Marletaz F."/>
            <person name="Cho S.-J."/>
            <person name="Edsinger-Gonzales E."/>
            <person name="Havlak P."/>
            <person name="Kuo D.-H."/>
            <person name="Larsson T."/>
            <person name="Lv J."/>
            <person name="Arendt D."/>
            <person name="Savage R."/>
            <person name="Osoegawa K."/>
            <person name="de Jong P."/>
            <person name="Lindberg D.R."/>
            <person name="Seaver E.C."/>
            <person name="Weisblat D.A."/>
            <person name="Putnam N.H."/>
            <person name="Grigoriev I.V."/>
            <person name="Rokhsar D.S."/>
        </authorList>
    </citation>
    <scope>NUCLEOTIDE SEQUENCE</scope>
</reference>
<dbReference type="EMBL" id="AMQM01002805">
    <property type="status" value="NOT_ANNOTATED_CDS"/>
    <property type="molecule type" value="Genomic_DNA"/>
</dbReference>
<keyword evidence="9" id="KW-1185">Reference proteome</keyword>
<dbReference type="InterPro" id="IPR033205">
    <property type="entry name" value="COP9_CSN8"/>
</dbReference>
<reference evidence="8" key="3">
    <citation type="submission" date="2015-06" db="UniProtKB">
        <authorList>
            <consortium name="EnsemblMetazoa"/>
        </authorList>
    </citation>
    <scope>IDENTIFICATION</scope>
</reference>
<sequence length="154" mass="17844">MKSEWLMSDEIIGKLFIPNEMVSVLSSNDESGGINFNTLLIELELQELEASPELCHVWEVGKKLWRKDYQGVYECLSKDWGVHLKPIMESLLDSTRHHCLDLISMAYFCISLQDVVNKVGVTGDRLLEKTKVKMEDDDDRYLEELTHYVSFLEN</sequence>
<proteinExistence type="predicted"/>
<evidence type="ECO:0000256" key="1">
    <source>
        <dbReference type="ARBA" id="ARBA00004123"/>
    </source>
</evidence>
<dbReference type="GO" id="GO:0010387">
    <property type="term" value="P:COP9 signalosome assembly"/>
    <property type="evidence" value="ECO:0007669"/>
    <property type="project" value="InterPro"/>
</dbReference>
<evidence type="ECO:0000256" key="3">
    <source>
        <dbReference type="ARBA" id="ARBA00022490"/>
    </source>
</evidence>
<evidence type="ECO:0000259" key="6">
    <source>
        <dbReference type="Pfam" id="PF10075"/>
    </source>
</evidence>